<reference evidence="1 2" key="1">
    <citation type="submission" date="2018-05" db="EMBL/GenBank/DDBJ databases">
        <title>Flavobacterium sp. strain IMCC34759, incomplete genome.</title>
        <authorList>
            <person name="Joung Y."/>
            <person name="Cho J."/>
        </authorList>
    </citation>
    <scope>NUCLEOTIDE SEQUENCE [LARGE SCALE GENOMIC DNA]</scope>
    <source>
        <strain evidence="1 2">IMCC34759</strain>
    </source>
</reference>
<keyword evidence="2" id="KW-1185">Reference proteome</keyword>
<comment type="caution">
    <text evidence="1">The sequence shown here is derived from an EMBL/GenBank/DDBJ whole genome shotgun (WGS) entry which is preliminary data.</text>
</comment>
<evidence type="ECO:0008006" key="3">
    <source>
        <dbReference type="Google" id="ProtNLM"/>
    </source>
</evidence>
<evidence type="ECO:0000313" key="2">
    <source>
        <dbReference type="Proteomes" id="UP000247903"/>
    </source>
</evidence>
<dbReference type="Proteomes" id="UP000247903">
    <property type="component" value="Unassembled WGS sequence"/>
</dbReference>
<dbReference type="Pfam" id="PF11746">
    <property type="entry name" value="DUF3303"/>
    <property type="match status" value="1"/>
</dbReference>
<dbReference type="EMBL" id="QJHK01000002">
    <property type="protein sequence ID" value="PXY42268.1"/>
    <property type="molecule type" value="Genomic_DNA"/>
</dbReference>
<dbReference type="InterPro" id="IPR021734">
    <property type="entry name" value="DUF3303"/>
</dbReference>
<organism evidence="1 2">
    <name type="scientific">Flavobacterium cheongpyeongense</name>
    <dbReference type="NCBI Taxonomy" id="2212651"/>
    <lineage>
        <taxon>Bacteria</taxon>
        <taxon>Pseudomonadati</taxon>
        <taxon>Bacteroidota</taxon>
        <taxon>Flavobacteriia</taxon>
        <taxon>Flavobacteriales</taxon>
        <taxon>Flavobacteriaceae</taxon>
        <taxon>Flavobacterium</taxon>
    </lineage>
</organism>
<evidence type="ECO:0000313" key="1">
    <source>
        <dbReference type="EMBL" id="PXY42268.1"/>
    </source>
</evidence>
<dbReference type="OrthoDB" id="9801877at2"/>
<dbReference type="RefSeq" id="WP_110305240.1">
    <property type="nucleotide sequence ID" value="NZ_QJHK01000002.1"/>
</dbReference>
<accession>A0A2V4BT72</accession>
<proteinExistence type="predicted"/>
<name>A0A2V4BT72_9FLAO</name>
<gene>
    <name evidence="1" type="ORF">DMB65_03290</name>
</gene>
<dbReference type="AlphaFoldDB" id="A0A2V4BT72"/>
<sequence length="78" mass="9729">MKKYMVVEKFKPNCFEKNNELWNRKGRMLPEGLYYLNSWVNKEQNICFQLMETNNPELFDLWINHWKEYTDFEVFPID</sequence>
<protein>
    <recommendedName>
        <fullName evidence="3">DUF3303 domain-containing protein</fullName>
    </recommendedName>
</protein>